<dbReference type="RefSeq" id="WP_172177107.1">
    <property type="nucleotide sequence ID" value="NZ_WOEZ01000270.1"/>
</dbReference>
<dbReference type="InterPro" id="IPR023614">
    <property type="entry name" value="Porin_dom_sf"/>
</dbReference>
<dbReference type="Pfam" id="PF13609">
    <property type="entry name" value="Porin_4"/>
    <property type="match status" value="1"/>
</dbReference>
<evidence type="ECO:0000256" key="4">
    <source>
        <dbReference type="ARBA" id="ARBA00022452"/>
    </source>
</evidence>
<reference evidence="13 14" key="1">
    <citation type="submission" date="2019-11" db="EMBL/GenBank/DDBJ databases">
        <title>Metabolism of dissolved organic matter in forest soils.</title>
        <authorList>
            <person name="Cyle K.T."/>
            <person name="Wilhelm R.C."/>
            <person name="Martinez C.E."/>
        </authorList>
    </citation>
    <scope>NUCLEOTIDE SEQUENCE [LARGE SCALE GENOMIC DNA]</scope>
    <source>
        <strain evidence="13 14">5N</strain>
    </source>
</reference>
<accession>A0A972NX30</accession>
<evidence type="ECO:0000256" key="9">
    <source>
        <dbReference type="ARBA" id="ARBA00023136"/>
    </source>
</evidence>
<dbReference type="GO" id="GO:0009279">
    <property type="term" value="C:cell outer membrane"/>
    <property type="evidence" value="ECO:0007669"/>
    <property type="project" value="UniProtKB-SubCell"/>
</dbReference>
<evidence type="ECO:0000256" key="11">
    <source>
        <dbReference type="SAM" id="SignalP"/>
    </source>
</evidence>
<comment type="caution">
    <text evidence="13">The sequence shown here is derived from an EMBL/GenBank/DDBJ whole genome shotgun (WGS) entry which is preliminary data.</text>
</comment>
<organism evidence="13 14">
    <name type="scientific">Paraburkholderia elongata</name>
    <dbReference type="NCBI Taxonomy" id="2675747"/>
    <lineage>
        <taxon>Bacteria</taxon>
        <taxon>Pseudomonadati</taxon>
        <taxon>Pseudomonadota</taxon>
        <taxon>Betaproteobacteria</taxon>
        <taxon>Burkholderiales</taxon>
        <taxon>Burkholderiaceae</taxon>
        <taxon>Paraburkholderia</taxon>
    </lineage>
</organism>
<dbReference type="AlphaFoldDB" id="A0A972NX30"/>
<dbReference type="InterPro" id="IPR033900">
    <property type="entry name" value="Gram_neg_porin_domain"/>
</dbReference>
<evidence type="ECO:0000313" key="13">
    <source>
        <dbReference type="EMBL" id="NPT61436.1"/>
    </source>
</evidence>
<dbReference type="PANTHER" id="PTHR34501">
    <property type="entry name" value="PROTEIN YDDL-RELATED"/>
    <property type="match status" value="1"/>
</dbReference>
<dbReference type="InterPro" id="IPR001702">
    <property type="entry name" value="Porin_Gram-ve"/>
</dbReference>
<keyword evidence="14" id="KW-1185">Reference proteome</keyword>
<evidence type="ECO:0000256" key="6">
    <source>
        <dbReference type="ARBA" id="ARBA00022729"/>
    </source>
</evidence>
<dbReference type="SUPFAM" id="SSF56935">
    <property type="entry name" value="Porins"/>
    <property type="match status" value="1"/>
</dbReference>
<evidence type="ECO:0000256" key="2">
    <source>
        <dbReference type="ARBA" id="ARBA00011233"/>
    </source>
</evidence>
<dbReference type="Proteomes" id="UP000655523">
    <property type="component" value="Unassembled WGS sequence"/>
</dbReference>
<feature type="chain" id="PRO_5037362800" evidence="11">
    <location>
        <begin position="26"/>
        <end position="392"/>
    </location>
</feature>
<dbReference type="GO" id="GO:0046930">
    <property type="term" value="C:pore complex"/>
    <property type="evidence" value="ECO:0007669"/>
    <property type="project" value="UniProtKB-KW"/>
</dbReference>
<dbReference type="PRINTS" id="PR00184">
    <property type="entry name" value="NEISSPPORIN"/>
</dbReference>
<comment type="subcellular location">
    <subcellularLocation>
        <location evidence="1">Cell outer membrane</location>
        <topology evidence="1">Multi-pass membrane protein</topology>
    </subcellularLocation>
</comment>
<dbReference type="GO" id="GO:0015288">
    <property type="term" value="F:porin activity"/>
    <property type="evidence" value="ECO:0007669"/>
    <property type="project" value="UniProtKB-KW"/>
</dbReference>
<evidence type="ECO:0000313" key="14">
    <source>
        <dbReference type="Proteomes" id="UP000655523"/>
    </source>
</evidence>
<name>A0A972NX30_9BURK</name>
<dbReference type="PRINTS" id="PR00182">
    <property type="entry name" value="ECOLNEIPORIN"/>
</dbReference>
<proteinExistence type="predicted"/>
<evidence type="ECO:0000256" key="10">
    <source>
        <dbReference type="ARBA" id="ARBA00023237"/>
    </source>
</evidence>
<evidence type="ECO:0000256" key="7">
    <source>
        <dbReference type="ARBA" id="ARBA00023065"/>
    </source>
</evidence>
<evidence type="ECO:0000256" key="3">
    <source>
        <dbReference type="ARBA" id="ARBA00022448"/>
    </source>
</evidence>
<keyword evidence="5" id="KW-0812">Transmembrane</keyword>
<feature type="domain" description="Porin" evidence="12">
    <location>
        <begin position="15"/>
        <end position="340"/>
    </location>
</feature>
<evidence type="ECO:0000256" key="5">
    <source>
        <dbReference type="ARBA" id="ARBA00022692"/>
    </source>
</evidence>
<dbReference type="GO" id="GO:0034220">
    <property type="term" value="P:monoatomic ion transmembrane transport"/>
    <property type="evidence" value="ECO:0007669"/>
    <property type="project" value="InterPro"/>
</dbReference>
<dbReference type="InterPro" id="IPR002299">
    <property type="entry name" value="Porin_Neis"/>
</dbReference>
<protein>
    <submittedName>
        <fullName evidence="13">Porin</fullName>
    </submittedName>
</protein>
<gene>
    <name evidence="13" type="ORF">GNZ13_44650</name>
</gene>
<sequence>MKKKFAAGTAIGALCAAIAPAPALAQSSVTLYGVVDEAIAFVNNQNGHSNTYFRQGNLYSSRVGLRGSEQLSSTLSVIFDLQEGFDPSTGKQSSPGLAFNRQSFVGLQDTRLGTVTLGRQYTPYYQLVGALGPVGFLTGATGAHPGDIDGLDTTIRANSSVVYTSPSLYGFKVSGQYGFGGVPGSMQSGSTISAALRYDGGPVSVAAGYLRMNNIGGAAKLDPDASAAYGSSAVNQGYVSARAVQHIAAAADYTLGKIVFGVNYSNVQYLPGSHSLFTDTAIFNTYGAFARYSFNTAFDVAGAYSYTHASEGNGIDDSARYHQISLKEDYHLSKRTTLYALQAWQHAGGRTLGAAGAGDIIDAAPVVGDSQNATPSTTSSQFVAMFGLAVAF</sequence>
<dbReference type="PANTHER" id="PTHR34501:SF9">
    <property type="entry name" value="MAJOR OUTER MEMBRANE PROTEIN P.IA"/>
    <property type="match status" value="1"/>
</dbReference>
<dbReference type="CDD" id="cd00342">
    <property type="entry name" value="gram_neg_porins"/>
    <property type="match status" value="1"/>
</dbReference>
<dbReference type="InterPro" id="IPR050298">
    <property type="entry name" value="Gram-neg_bact_OMP"/>
</dbReference>
<evidence type="ECO:0000256" key="8">
    <source>
        <dbReference type="ARBA" id="ARBA00023114"/>
    </source>
</evidence>
<evidence type="ECO:0000256" key="1">
    <source>
        <dbReference type="ARBA" id="ARBA00004571"/>
    </source>
</evidence>
<dbReference type="EMBL" id="WOEZ01000270">
    <property type="protein sequence ID" value="NPT61436.1"/>
    <property type="molecule type" value="Genomic_DNA"/>
</dbReference>
<keyword evidence="10" id="KW-0998">Cell outer membrane</keyword>
<comment type="subunit">
    <text evidence="2">Homotrimer.</text>
</comment>
<evidence type="ECO:0000259" key="12">
    <source>
        <dbReference type="Pfam" id="PF13609"/>
    </source>
</evidence>
<keyword evidence="3" id="KW-0813">Transport</keyword>
<keyword evidence="9" id="KW-0472">Membrane</keyword>
<keyword evidence="4" id="KW-1134">Transmembrane beta strand</keyword>
<dbReference type="Gene3D" id="2.40.160.10">
    <property type="entry name" value="Porin"/>
    <property type="match status" value="1"/>
</dbReference>
<feature type="signal peptide" evidence="11">
    <location>
        <begin position="1"/>
        <end position="25"/>
    </location>
</feature>
<keyword evidence="8" id="KW-0626">Porin</keyword>
<keyword evidence="7" id="KW-0406">Ion transport</keyword>
<keyword evidence="6 11" id="KW-0732">Signal</keyword>